<dbReference type="EMBL" id="MNPJ01000020">
    <property type="protein sequence ID" value="OQS54431.1"/>
    <property type="molecule type" value="Genomic_DNA"/>
</dbReference>
<comment type="caution">
    <text evidence="3">The sequence shown here is derived from an EMBL/GenBank/DDBJ whole genome shotgun (WGS) entry which is preliminary data.</text>
</comment>
<reference evidence="3 4" key="1">
    <citation type="journal article" date="2017" name="Environ. Microbiol.">
        <title>Decay of the glycolytic pathway and adaptation to intranuclear parasitism within Enterocytozoonidae microsporidia.</title>
        <authorList>
            <person name="Wiredu Boakye D."/>
            <person name="Jaroenlak P."/>
            <person name="Prachumwat A."/>
            <person name="Williams T.A."/>
            <person name="Bateman K.S."/>
            <person name="Itsathitphaisarn O."/>
            <person name="Sritunyalucksana K."/>
            <person name="Paszkiewicz K.H."/>
            <person name="Moore K.A."/>
            <person name="Stentiford G.D."/>
            <person name="Williams B.A."/>
        </authorList>
    </citation>
    <scope>NUCLEOTIDE SEQUENCE [LARGE SCALE GENOMIC DNA]</scope>
    <source>
        <strain evidence="3 4">TH1</strain>
    </source>
</reference>
<evidence type="ECO:0000313" key="3">
    <source>
        <dbReference type="EMBL" id="OQS54431.1"/>
    </source>
</evidence>
<evidence type="ECO:0000256" key="1">
    <source>
        <dbReference type="ARBA" id="ARBA00022574"/>
    </source>
</evidence>
<accession>A0A1W0E5C7</accession>
<organism evidence="3 4">
    <name type="scientific">Ecytonucleospora hepatopenaei</name>
    <dbReference type="NCBI Taxonomy" id="646526"/>
    <lineage>
        <taxon>Eukaryota</taxon>
        <taxon>Fungi</taxon>
        <taxon>Fungi incertae sedis</taxon>
        <taxon>Microsporidia</taxon>
        <taxon>Enterocytozoonidae</taxon>
        <taxon>Ecytonucleospora</taxon>
    </lineage>
</organism>
<dbReference type="OrthoDB" id="256303at2759"/>
<dbReference type="InterPro" id="IPR001680">
    <property type="entry name" value="WD40_rpt"/>
</dbReference>
<dbReference type="Proteomes" id="UP000192758">
    <property type="component" value="Unassembled WGS sequence"/>
</dbReference>
<keyword evidence="1" id="KW-0853">WD repeat</keyword>
<name>A0A1W0E5C7_9MICR</name>
<gene>
    <name evidence="3" type="ORF">EHP00_1823</name>
</gene>
<dbReference type="AlphaFoldDB" id="A0A1W0E5C7"/>
<keyword evidence="2" id="KW-0677">Repeat</keyword>
<dbReference type="SUPFAM" id="SSF50978">
    <property type="entry name" value="WD40 repeat-like"/>
    <property type="match status" value="1"/>
</dbReference>
<dbReference type="InterPro" id="IPR015943">
    <property type="entry name" value="WD40/YVTN_repeat-like_dom_sf"/>
</dbReference>
<protein>
    <submittedName>
        <fullName evidence="3">Uncharacterized protein</fullName>
    </submittedName>
</protein>
<dbReference type="InterPro" id="IPR036322">
    <property type="entry name" value="WD40_repeat_dom_sf"/>
</dbReference>
<dbReference type="PANTHER" id="PTHR10971">
    <property type="entry name" value="MRNA EXPORT FACTOR AND BUB3"/>
    <property type="match status" value="1"/>
</dbReference>
<dbReference type="Pfam" id="PF00400">
    <property type="entry name" value="WD40"/>
    <property type="match status" value="1"/>
</dbReference>
<keyword evidence="4" id="KW-1185">Reference proteome</keyword>
<evidence type="ECO:0000256" key="2">
    <source>
        <dbReference type="ARBA" id="ARBA00022737"/>
    </source>
</evidence>
<dbReference type="SMART" id="SM00320">
    <property type="entry name" value="WD40"/>
    <property type="match status" value="5"/>
</dbReference>
<proteinExistence type="predicted"/>
<dbReference type="STRING" id="646526.A0A1W0E5C7"/>
<dbReference type="VEuPathDB" id="MicrosporidiaDB:EHP00_1823"/>
<evidence type="ECO:0000313" key="4">
    <source>
        <dbReference type="Proteomes" id="UP000192758"/>
    </source>
</evidence>
<sequence length="319" mass="35535">MHSFRSYGSSIPKDDLQAKSVPNVPVDTISDICAGNNLVSVSSWDGSVRVYRKDGIDLNPMVLFDNLGAPVVSTCIINDSMVLAGLVDGNLHILDVNNTQNKKSIKAHDGIVKKIFFYNNAFVITVSFDGFYKVWDNTFKEVHSQNTNSKIYCMDLKEGHMALGLANKKVFYVDLNTNNMQELHTKFEYAIRSISINISGYGVEICVGSVEGKVEVINAKTQTSVSMRLHRADEKLYAVNQCIMVNEKLFITGGSDGNVFLNDKTTRFKIATSKYDRPVTAMVLKGDQLIFALGDDWSKGFVPQSLKTELMVADIRRFL</sequence>
<dbReference type="Gene3D" id="2.130.10.10">
    <property type="entry name" value="YVTN repeat-like/Quinoprotein amine dehydrogenase"/>
    <property type="match status" value="1"/>
</dbReference>